<gene>
    <name evidence="1" type="ORF">XCR1_810003</name>
</gene>
<evidence type="ECO:0000313" key="2">
    <source>
        <dbReference type="Proteomes" id="UP000019197"/>
    </source>
</evidence>
<dbReference type="AlphaFoldDB" id="W1JBQ2"/>
<protein>
    <submittedName>
        <fullName evidence="1">Uncharacterized protein</fullName>
    </submittedName>
</protein>
<reference evidence="1 2" key="1">
    <citation type="submission" date="2013-11" db="EMBL/GenBank/DDBJ databases">
        <title>Draft genome sequence and annotation of the entomopathogenic bacterium, Xenorhabdus cabanillasi strain JM26.</title>
        <authorList>
            <person name="Gualtieri M."/>
            <person name="Ogier J.C."/>
            <person name="Pages S."/>
            <person name="Givaudan A."/>
            <person name="Gaudriault S."/>
        </authorList>
    </citation>
    <scope>NUCLEOTIDE SEQUENCE [LARGE SCALE GENOMIC DNA]</scope>
    <source>
        <strain evidence="1 2">JM26</strain>
    </source>
</reference>
<accession>W1JBQ2</accession>
<dbReference type="EMBL" id="CBXE010000477">
    <property type="protein sequence ID" value="CDL86950.1"/>
    <property type="molecule type" value="Genomic_DNA"/>
</dbReference>
<dbReference type="Proteomes" id="UP000019197">
    <property type="component" value="Unassembled WGS sequence"/>
</dbReference>
<sequence length="67" mass="7961">MNRKTLCFSRPEKMYNKDTGTFIERENYKLYLIYVSNYLIYHQLALDGLFQFNTRSAPVLTSLPGFE</sequence>
<evidence type="ECO:0000313" key="1">
    <source>
        <dbReference type="EMBL" id="CDL86950.1"/>
    </source>
</evidence>
<comment type="caution">
    <text evidence="1">The sequence shown here is derived from an EMBL/GenBank/DDBJ whole genome shotgun (WGS) entry which is preliminary data.</text>
</comment>
<organism evidence="1 2">
    <name type="scientific">Xenorhabdus cabanillasii JM26</name>
    <dbReference type="NCBI Taxonomy" id="1427517"/>
    <lineage>
        <taxon>Bacteria</taxon>
        <taxon>Pseudomonadati</taxon>
        <taxon>Pseudomonadota</taxon>
        <taxon>Gammaproteobacteria</taxon>
        <taxon>Enterobacterales</taxon>
        <taxon>Morganellaceae</taxon>
        <taxon>Xenorhabdus</taxon>
    </lineage>
</organism>
<proteinExistence type="predicted"/>
<name>W1JBQ2_9GAMM</name>